<dbReference type="EMBL" id="JAQMTI010000014">
    <property type="protein sequence ID" value="MDB9439899.1"/>
    <property type="molecule type" value="Genomic_DNA"/>
</dbReference>
<keyword evidence="3" id="KW-1185">Reference proteome</keyword>
<protein>
    <submittedName>
        <fullName evidence="2">Uncharacterized protein</fullName>
    </submittedName>
</protein>
<name>A0ABT4ZLB4_9CYAN</name>
<evidence type="ECO:0000313" key="3">
    <source>
        <dbReference type="Proteomes" id="UP001211711"/>
    </source>
</evidence>
<organism evidence="2 3">
    <name type="scientific">Sphaerospermopsis kisseleviana CS-549</name>
    <dbReference type="NCBI Taxonomy" id="3021783"/>
    <lineage>
        <taxon>Bacteria</taxon>
        <taxon>Bacillati</taxon>
        <taxon>Cyanobacteriota</taxon>
        <taxon>Cyanophyceae</taxon>
        <taxon>Nostocales</taxon>
        <taxon>Aphanizomenonaceae</taxon>
        <taxon>Sphaerospermopsis</taxon>
        <taxon>Sphaerospermopsis kisseleviana</taxon>
    </lineage>
</organism>
<proteinExistence type="predicted"/>
<comment type="caution">
    <text evidence="2">The sequence shown here is derived from an EMBL/GenBank/DDBJ whole genome shotgun (WGS) entry which is preliminary data.</text>
</comment>
<keyword evidence="1" id="KW-1133">Transmembrane helix</keyword>
<keyword evidence="1" id="KW-0472">Membrane</keyword>
<keyword evidence="1" id="KW-0812">Transmembrane</keyword>
<reference evidence="2 3" key="1">
    <citation type="submission" date="2023-01" db="EMBL/GenBank/DDBJ databases">
        <title>Genomes from the Australian National Cyanobacteria Reference Collection.</title>
        <authorList>
            <person name="Willis A."/>
            <person name="Lee E.M.F."/>
        </authorList>
    </citation>
    <scope>NUCLEOTIDE SEQUENCE [LARGE SCALE GENOMIC DNA]</scope>
    <source>
        <strain evidence="2 3">CS-549</strain>
    </source>
</reference>
<gene>
    <name evidence="2" type="ORF">PN497_00660</name>
</gene>
<evidence type="ECO:0000256" key="1">
    <source>
        <dbReference type="SAM" id="Phobius"/>
    </source>
</evidence>
<feature type="transmembrane region" description="Helical" evidence="1">
    <location>
        <begin position="47"/>
        <end position="67"/>
    </location>
</feature>
<dbReference type="Proteomes" id="UP001211711">
    <property type="component" value="Unassembled WGS sequence"/>
</dbReference>
<sequence>MTVLVIVWAISIILLDTTRPTYLVEKAMEVFNFEFSSKDAYVLTVEIVQWVRWLYFGSLIFLTFYLFQRQRSWQ</sequence>
<evidence type="ECO:0000313" key="2">
    <source>
        <dbReference type="EMBL" id="MDB9439899.1"/>
    </source>
</evidence>
<accession>A0ABT4ZLB4</accession>